<gene>
    <name evidence="2" type="ORF">FCL54_08880</name>
</gene>
<reference evidence="2 3" key="1">
    <citation type="submission" date="2019-04" db="EMBL/GenBank/DDBJ databases">
        <title>Bacillus caeni sp. nov., a bacterium isolated from mangrove sediment.</title>
        <authorList>
            <person name="Huang H."/>
            <person name="Mo K."/>
            <person name="Hu Y."/>
        </authorList>
    </citation>
    <scope>NUCLEOTIDE SEQUENCE [LARGE SCALE GENOMIC DNA]</scope>
    <source>
        <strain evidence="2 3">HB172195</strain>
    </source>
</reference>
<comment type="caution">
    <text evidence="2">The sequence shown here is derived from an EMBL/GenBank/DDBJ whole genome shotgun (WGS) entry which is preliminary data.</text>
</comment>
<keyword evidence="3" id="KW-1185">Reference proteome</keyword>
<keyword evidence="1" id="KW-0175">Coiled coil</keyword>
<dbReference type="OrthoDB" id="2991331at2"/>
<dbReference type="Pfam" id="PF10737">
    <property type="entry name" value="GerPC"/>
    <property type="match status" value="1"/>
</dbReference>
<name>A0A5R9F4G5_9BACL</name>
<proteinExistence type="predicted"/>
<dbReference type="InterPro" id="IPR019673">
    <property type="entry name" value="Spore_germination_GerPC"/>
</dbReference>
<evidence type="ECO:0000313" key="3">
    <source>
        <dbReference type="Proteomes" id="UP000308230"/>
    </source>
</evidence>
<evidence type="ECO:0000256" key="1">
    <source>
        <dbReference type="SAM" id="Coils"/>
    </source>
</evidence>
<sequence>MYQYGNYFYSLQQLQQAIHQQNQRIQQLENVIGRLQQELTNIKEEPRTNIERVEYKFDQLKIEQLDGTLNIGLTPNGKAEAIEEFSVNGNSINGEGANAPYPETIHAVQRGVQDYLQNAVWKDMQEIEQRLNYPLDPPYRQFIIEDIKKQVDQRINYYLNEMGNRVQTDDPSDLENSVIKKVNKDIYNTIETFIKNLPKGTDNNELPGN</sequence>
<feature type="coiled-coil region" evidence="1">
    <location>
        <begin position="11"/>
        <end position="45"/>
    </location>
</feature>
<protein>
    <submittedName>
        <fullName evidence="2">Spore gernimation protein</fullName>
    </submittedName>
</protein>
<dbReference type="RefSeq" id="WP_138125466.1">
    <property type="nucleotide sequence ID" value="NZ_SWLG01000005.1"/>
</dbReference>
<dbReference type="AlphaFoldDB" id="A0A5R9F4G5"/>
<accession>A0A5R9F4G5</accession>
<dbReference type="Proteomes" id="UP000308230">
    <property type="component" value="Unassembled WGS sequence"/>
</dbReference>
<organism evidence="2 3">
    <name type="scientific">Exobacillus caeni</name>
    <dbReference type="NCBI Taxonomy" id="2574798"/>
    <lineage>
        <taxon>Bacteria</taxon>
        <taxon>Bacillati</taxon>
        <taxon>Bacillota</taxon>
        <taxon>Bacilli</taxon>
        <taxon>Bacillales</taxon>
        <taxon>Guptibacillaceae</taxon>
        <taxon>Exobacillus</taxon>
    </lineage>
</organism>
<dbReference type="EMBL" id="SWLG01000005">
    <property type="protein sequence ID" value="TLS37921.1"/>
    <property type="molecule type" value="Genomic_DNA"/>
</dbReference>
<evidence type="ECO:0000313" key="2">
    <source>
        <dbReference type="EMBL" id="TLS37921.1"/>
    </source>
</evidence>